<dbReference type="InterPro" id="IPR036188">
    <property type="entry name" value="FAD/NAD-bd_sf"/>
</dbReference>
<dbReference type="OrthoDB" id="25353at2"/>
<organism evidence="5 6">
    <name type="scientific">Thermoflavimicrobium daqui</name>
    <dbReference type="NCBI Taxonomy" id="2137476"/>
    <lineage>
        <taxon>Bacteria</taxon>
        <taxon>Bacillati</taxon>
        <taxon>Bacillota</taxon>
        <taxon>Bacilli</taxon>
        <taxon>Bacillales</taxon>
        <taxon>Thermoactinomycetaceae</taxon>
        <taxon>Thermoflavimicrobium</taxon>
    </lineage>
</organism>
<dbReference type="RefSeq" id="WP_113659044.1">
    <property type="nucleotide sequence ID" value="NZ_KZ845667.1"/>
</dbReference>
<feature type="binding site" evidence="3">
    <location>
        <begin position="83"/>
        <end position="86"/>
    </location>
    <ligand>
        <name>FAD</name>
        <dbReference type="ChEBI" id="CHEBI:57692"/>
    </ligand>
</feature>
<dbReference type="Proteomes" id="UP000251213">
    <property type="component" value="Unassembled WGS sequence"/>
</dbReference>
<comment type="cofactor">
    <cofactor evidence="1">
        <name>FAD</name>
        <dbReference type="ChEBI" id="CHEBI:57692"/>
    </cofactor>
</comment>
<dbReference type="SUPFAM" id="SSF51905">
    <property type="entry name" value="FAD/NAD(P)-binding domain"/>
    <property type="match status" value="1"/>
</dbReference>
<dbReference type="InterPro" id="IPR001613">
    <property type="entry name" value="Flavin_amine_oxidase"/>
</dbReference>
<evidence type="ECO:0000256" key="1">
    <source>
        <dbReference type="ARBA" id="ARBA00001974"/>
    </source>
</evidence>
<comment type="caution">
    <text evidence="5">The sequence shown here is derived from an EMBL/GenBank/DDBJ whole genome shotgun (WGS) entry which is preliminary data.</text>
</comment>
<feature type="domain" description="Amine oxidase" evidence="4">
    <location>
        <begin position="38"/>
        <end position="484"/>
    </location>
</feature>
<keyword evidence="2" id="KW-0560">Oxidoreductase</keyword>
<keyword evidence="6" id="KW-1185">Reference proteome</keyword>
<dbReference type="EMBL" id="QJKK01000005">
    <property type="protein sequence ID" value="RAL24051.1"/>
    <property type="molecule type" value="Genomic_DNA"/>
</dbReference>
<dbReference type="AlphaFoldDB" id="A0A364K433"/>
<gene>
    <name evidence="5" type="ORF">DL897_10150</name>
</gene>
<dbReference type="Gene3D" id="3.50.50.60">
    <property type="entry name" value="FAD/NAD(P)-binding domain"/>
    <property type="match status" value="1"/>
</dbReference>
<dbReference type="SUPFAM" id="SSF54373">
    <property type="entry name" value="FAD-linked reductases, C-terminal domain"/>
    <property type="match status" value="1"/>
</dbReference>
<feature type="binding site" evidence="3">
    <location>
        <position position="264"/>
    </location>
    <ligand>
        <name>FAD</name>
        <dbReference type="ChEBI" id="CHEBI:57692"/>
    </ligand>
</feature>
<dbReference type="GO" id="GO:0009063">
    <property type="term" value="P:amino acid catabolic process"/>
    <property type="evidence" value="ECO:0007669"/>
    <property type="project" value="TreeGrafter"/>
</dbReference>
<feature type="binding site" evidence="3">
    <location>
        <position position="461"/>
    </location>
    <ligand>
        <name>FAD</name>
        <dbReference type="ChEBI" id="CHEBI:57692"/>
    </ligand>
</feature>
<dbReference type="PANTHER" id="PTHR10742">
    <property type="entry name" value="FLAVIN MONOAMINE OXIDASE"/>
    <property type="match status" value="1"/>
</dbReference>
<evidence type="ECO:0000259" key="4">
    <source>
        <dbReference type="Pfam" id="PF01593"/>
    </source>
</evidence>
<dbReference type="InterPro" id="IPR002937">
    <property type="entry name" value="Amino_oxidase"/>
</dbReference>
<dbReference type="PANTHER" id="PTHR10742:SF342">
    <property type="entry name" value="AMINE OXIDASE"/>
    <property type="match status" value="1"/>
</dbReference>
<feature type="binding site" evidence="3">
    <location>
        <position position="86"/>
    </location>
    <ligand>
        <name>substrate</name>
    </ligand>
</feature>
<proteinExistence type="predicted"/>
<evidence type="ECO:0000256" key="3">
    <source>
        <dbReference type="PIRSR" id="PIRSR601613-1"/>
    </source>
</evidence>
<name>A0A364K433_9BACL</name>
<dbReference type="GO" id="GO:0001716">
    <property type="term" value="F:L-amino-acid oxidase activity"/>
    <property type="evidence" value="ECO:0007669"/>
    <property type="project" value="TreeGrafter"/>
</dbReference>
<evidence type="ECO:0000313" key="5">
    <source>
        <dbReference type="EMBL" id="RAL24051.1"/>
    </source>
</evidence>
<accession>A0A364K433</accession>
<evidence type="ECO:0000256" key="2">
    <source>
        <dbReference type="ARBA" id="ARBA00023002"/>
    </source>
</evidence>
<dbReference type="PRINTS" id="PR00757">
    <property type="entry name" value="AMINEOXDASEF"/>
</dbReference>
<evidence type="ECO:0000313" key="6">
    <source>
        <dbReference type="Proteomes" id="UP000251213"/>
    </source>
</evidence>
<dbReference type="Pfam" id="PF01593">
    <property type="entry name" value="Amino_oxidase"/>
    <property type="match status" value="1"/>
</dbReference>
<feature type="binding site" evidence="3">
    <location>
        <position position="39"/>
    </location>
    <ligand>
        <name>FAD</name>
        <dbReference type="ChEBI" id="CHEBI:57692"/>
    </ligand>
</feature>
<feature type="binding site" evidence="3">
    <location>
        <begin position="58"/>
        <end position="59"/>
    </location>
    <ligand>
        <name>FAD</name>
        <dbReference type="ChEBI" id="CHEBI:57692"/>
    </ligand>
</feature>
<reference evidence="5 6" key="2">
    <citation type="submission" date="2018-06" db="EMBL/GenBank/DDBJ databases">
        <authorList>
            <person name="Zhirakovskaya E."/>
        </authorList>
    </citation>
    <scope>NUCLEOTIDE SEQUENCE [LARGE SCALE GENOMIC DNA]</scope>
    <source>
        <strain evidence="5 6">FBKL4.011</strain>
    </source>
</reference>
<reference evidence="5 6" key="1">
    <citation type="submission" date="2018-06" db="EMBL/GenBank/DDBJ databases">
        <title>Thermoflavimicrobium daqus sp. nov., a thermophilic microbe isolated from Moutai-flavour Daqu.</title>
        <authorList>
            <person name="Wang X."/>
            <person name="Zhou H."/>
        </authorList>
    </citation>
    <scope>NUCLEOTIDE SEQUENCE [LARGE SCALE GENOMIC DNA]</scope>
    <source>
        <strain evidence="5 6">FBKL4.011</strain>
    </source>
</reference>
<protein>
    <submittedName>
        <fullName evidence="5">Amine oxidase</fullName>
    </submittedName>
</protein>
<dbReference type="InterPro" id="IPR050281">
    <property type="entry name" value="Flavin_monoamine_oxidase"/>
</dbReference>
<dbReference type="Gene3D" id="3.90.660.10">
    <property type="match status" value="1"/>
</dbReference>
<sequence length="489" mass="55768">MSIQSRSRLTPSQMISIIRSGLKKTKTPKKIMIIGAGMSGLVAASLLKKTGHHVRILEASERVGGRIFTLRSPFTQGEYLEAGAMRIPNIHFLTLEYIKKFNLPLNRFINTTPNDLIYVNGINTRQKVYEKNPDILRYPVTRREKGKTAEELVRLALQPIFKQIRQHPRNDLNQIIRAFDKYSMDIFLRFNPIGPSLSSGAIEMIKVLTDIEGYPELAFTEILRGFLISINPFIRFYEITGGLDRLPKSFLPQLKNEILFNQKVVRVVQHPNSITVHATHTKTSKPLQIKGDLAIMTLPFSVLRFIKLEPFHSISHQKRKAIRELHYLAGTKIGIQFKNRFWEKEGMFGGKSVTDLPMRFAYYPSHGFGKANGVVLGSYTLEDDALIWERFSKKEAVLKNLAQLAKIHGKQIFKEFVTGTMHSWLKYPYTAGAIAMFKPTQETVLYPHILKPEGRLHFAGEHTSLTHGWIQGAIESGIRAAYEINQRTI</sequence>
<dbReference type="Gene3D" id="1.10.405.10">
    <property type="entry name" value="Guanine Nucleotide Dissociation Inhibitor, domain 1"/>
    <property type="match status" value="1"/>
</dbReference>